<evidence type="ECO:0000313" key="6">
    <source>
        <dbReference type="EMBL" id="EME47766.1"/>
    </source>
</evidence>
<reference evidence="6 7" key="2">
    <citation type="journal article" date="2012" name="PLoS Pathog.">
        <title>Diverse lifestyles and strategies of plant pathogenesis encoded in the genomes of eighteen Dothideomycetes fungi.</title>
        <authorList>
            <person name="Ohm R.A."/>
            <person name="Feau N."/>
            <person name="Henrissat B."/>
            <person name="Schoch C.L."/>
            <person name="Horwitz B.A."/>
            <person name="Barry K.W."/>
            <person name="Condon B.J."/>
            <person name="Copeland A.C."/>
            <person name="Dhillon B."/>
            <person name="Glaser F."/>
            <person name="Hesse C.N."/>
            <person name="Kosti I."/>
            <person name="LaButti K."/>
            <person name="Lindquist E.A."/>
            <person name="Lucas S."/>
            <person name="Salamov A.A."/>
            <person name="Bradshaw R.E."/>
            <person name="Ciuffetti L."/>
            <person name="Hamelin R.C."/>
            <person name="Kema G.H.J."/>
            <person name="Lawrence C."/>
            <person name="Scott J.A."/>
            <person name="Spatafora J.W."/>
            <person name="Turgeon B.G."/>
            <person name="de Wit P.J.G.M."/>
            <person name="Zhong S."/>
            <person name="Goodwin S.B."/>
            <person name="Grigoriev I.V."/>
        </authorList>
    </citation>
    <scope>NUCLEOTIDE SEQUENCE [LARGE SCALE GENOMIC DNA]</scope>
    <source>
        <strain evidence="7">NZE10 / CBS 128990</strain>
    </source>
</reference>
<feature type="transmembrane region" description="Helical" evidence="5">
    <location>
        <begin position="74"/>
        <end position="100"/>
    </location>
</feature>
<keyword evidence="4 5" id="KW-0472">Membrane</keyword>
<dbReference type="STRING" id="675120.N1PW72"/>
<dbReference type="eggNOG" id="ENOG502SNUD">
    <property type="taxonomic scope" value="Eukaryota"/>
</dbReference>
<evidence type="ECO:0000256" key="4">
    <source>
        <dbReference type="ARBA" id="ARBA00023136"/>
    </source>
</evidence>
<name>N1PW72_DOTSN</name>
<dbReference type="Gene3D" id="1.20.120.550">
    <property type="entry name" value="Membrane associated eicosanoid/glutathione metabolism-like domain"/>
    <property type="match status" value="1"/>
</dbReference>
<gene>
    <name evidence="6" type="ORF">DOTSEDRAFT_21512</name>
</gene>
<dbReference type="OrthoDB" id="408320at2759"/>
<dbReference type="OMA" id="IPRHRQY"/>
<dbReference type="InterPro" id="IPR001129">
    <property type="entry name" value="Membr-assoc_MAPEG"/>
</dbReference>
<dbReference type="AlphaFoldDB" id="N1PW72"/>
<proteinExistence type="predicted"/>
<protein>
    <recommendedName>
        <fullName evidence="8">MAPEG family protein</fullName>
    </recommendedName>
</protein>
<dbReference type="Pfam" id="PF01124">
    <property type="entry name" value="MAPEG"/>
    <property type="match status" value="1"/>
</dbReference>
<keyword evidence="2 5" id="KW-0812">Transmembrane</keyword>
<dbReference type="HOGENOM" id="CLU_129387_0_0_1"/>
<evidence type="ECO:0000256" key="5">
    <source>
        <dbReference type="SAM" id="Phobius"/>
    </source>
</evidence>
<dbReference type="Proteomes" id="UP000016933">
    <property type="component" value="Unassembled WGS sequence"/>
</dbReference>
<evidence type="ECO:0000256" key="3">
    <source>
        <dbReference type="ARBA" id="ARBA00022989"/>
    </source>
</evidence>
<evidence type="ECO:0008006" key="8">
    <source>
        <dbReference type="Google" id="ProtNLM"/>
    </source>
</evidence>
<evidence type="ECO:0000256" key="1">
    <source>
        <dbReference type="ARBA" id="ARBA00004370"/>
    </source>
</evidence>
<dbReference type="EMBL" id="KB446536">
    <property type="protein sequence ID" value="EME47766.1"/>
    <property type="molecule type" value="Genomic_DNA"/>
</dbReference>
<feature type="transmembrane region" description="Helical" evidence="5">
    <location>
        <begin position="120"/>
        <end position="138"/>
    </location>
</feature>
<accession>N1PW72</accession>
<comment type="subcellular location">
    <subcellularLocation>
        <location evidence="1">Membrane</location>
    </subcellularLocation>
</comment>
<keyword evidence="7" id="KW-1185">Reference proteome</keyword>
<dbReference type="GO" id="GO:0016020">
    <property type="term" value="C:membrane"/>
    <property type="evidence" value="ECO:0007669"/>
    <property type="project" value="UniProtKB-SubCell"/>
</dbReference>
<dbReference type="SUPFAM" id="SSF161084">
    <property type="entry name" value="MAPEG domain-like"/>
    <property type="match status" value="1"/>
</dbReference>
<sequence length="142" mass="16173">MSFQNAPLVGPVLGLALWTFFMQIWLYSYRLPDITTYKVKVSNGASIQELNKNIPRHRQYPADNYNHLHEQPTVFYAVALGLTLLEVNDWLTVTMAWAYVELRAVHSLIQSTSNVIMLRFQVFALSSVVLLAMTLRGASHAF</sequence>
<keyword evidence="3 5" id="KW-1133">Transmembrane helix</keyword>
<feature type="transmembrane region" description="Helical" evidence="5">
    <location>
        <begin position="6"/>
        <end position="28"/>
    </location>
</feature>
<reference evidence="7" key="1">
    <citation type="journal article" date="2012" name="PLoS Genet.">
        <title>The genomes of the fungal plant pathogens Cladosporium fulvum and Dothistroma septosporum reveal adaptation to different hosts and lifestyles but also signatures of common ancestry.</title>
        <authorList>
            <person name="de Wit P.J.G.M."/>
            <person name="van der Burgt A."/>
            <person name="Oekmen B."/>
            <person name="Stergiopoulos I."/>
            <person name="Abd-Elsalam K.A."/>
            <person name="Aerts A.L."/>
            <person name="Bahkali A.H."/>
            <person name="Beenen H.G."/>
            <person name="Chettri P."/>
            <person name="Cox M.P."/>
            <person name="Datema E."/>
            <person name="de Vries R.P."/>
            <person name="Dhillon B."/>
            <person name="Ganley A.R."/>
            <person name="Griffiths S.A."/>
            <person name="Guo Y."/>
            <person name="Hamelin R.C."/>
            <person name="Henrissat B."/>
            <person name="Kabir M.S."/>
            <person name="Jashni M.K."/>
            <person name="Kema G."/>
            <person name="Klaubauf S."/>
            <person name="Lapidus A."/>
            <person name="Levasseur A."/>
            <person name="Lindquist E."/>
            <person name="Mehrabi R."/>
            <person name="Ohm R.A."/>
            <person name="Owen T.J."/>
            <person name="Salamov A."/>
            <person name="Schwelm A."/>
            <person name="Schijlen E."/>
            <person name="Sun H."/>
            <person name="van den Burg H.A."/>
            <person name="van Ham R.C.H.J."/>
            <person name="Zhang S."/>
            <person name="Goodwin S.B."/>
            <person name="Grigoriev I.V."/>
            <person name="Collemare J."/>
            <person name="Bradshaw R.E."/>
        </authorList>
    </citation>
    <scope>NUCLEOTIDE SEQUENCE [LARGE SCALE GENOMIC DNA]</scope>
    <source>
        <strain evidence="7">NZE10 / CBS 128990</strain>
    </source>
</reference>
<organism evidence="6 7">
    <name type="scientific">Dothistroma septosporum (strain NZE10 / CBS 128990)</name>
    <name type="common">Red band needle blight fungus</name>
    <name type="synonym">Mycosphaerella pini</name>
    <dbReference type="NCBI Taxonomy" id="675120"/>
    <lineage>
        <taxon>Eukaryota</taxon>
        <taxon>Fungi</taxon>
        <taxon>Dikarya</taxon>
        <taxon>Ascomycota</taxon>
        <taxon>Pezizomycotina</taxon>
        <taxon>Dothideomycetes</taxon>
        <taxon>Dothideomycetidae</taxon>
        <taxon>Mycosphaerellales</taxon>
        <taxon>Mycosphaerellaceae</taxon>
        <taxon>Dothistroma</taxon>
    </lineage>
</organism>
<dbReference type="InterPro" id="IPR023352">
    <property type="entry name" value="MAPEG-like_dom_sf"/>
</dbReference>
<evidence type="ECO:0000256" key="2">
    <source>
        <dbReference type="ARBA" id="ARBA00022692"/>
    </source>
</evidence>
<evidence type="ECO:0000313" key="7">
    <source>
        <dbReference type="Proteomes" id="UP000016933"/>
    </source>
</evidence>